<dbReference type="Proteomes" id="UP000440668">
    <property type="component" value="Unassembled WGS sequence"/>
</dbReference>
<keyword evidence="1" id="KW-0472">Membrane</keyword>
<proteinExistence type="predicted"/>
<dbReference type="RefSeq" id="WP_155098450.1">
    <property type="nucleotide sequence ID" value="NZ_WMKA01000007.1"/>
</dbReference>
<name>A0A6N7ZG38_9MICO</name>
<accession>A0A6N7ZG38</accession>
<dbReference type="EMBL" id="WMKA01000007">
    <property type="protein sequence ID" value="MTG88298.1"/>
    <property type="molecule type" value="Genomic_DNA"/>
</dbReference>
<gene>
    <name evidence="2" type="ORF">GJV82_04945</name>
</gene>
<protein>
    <submittedName>
        <fullName evidence="2">Uncharacterized protein</fullName>
    </submittedName>
</protein>
<comment type="caution">
    <text evidence="2">The sequence shown here is derived from an EMBL/GenBank/DDBJ whole genome shotgun (WGS) entry which is preliminary data.</text>
</comment>
<evidence type="ECO:0000313" key="2">
    <source>
        <dbReference type="EMBL" id="MTG88298.1"/>
    </source>
</evidence>
<reference evidence="2 3" key="1">
    <citation type="submission" date="2019-11" db="EMBL/GenBank/DDBJ databases">
        <title>Cellulosimicrobium composti sp. nov. isolated from a compost.</title>
        <authorList>
            <person name="Yang Y."/>
        </authorList>
    </citation>
    <scope>NUCLEOTIDE SEQUENCE [LARGE SCALE GENOMIC DNA]</scope>
    <source>
        <strain evidence="2 3">BIT-GX5</strain>
    </source>
</reference>
<feature type="transmembrane region" description="Helical" evidence="1">
    <location>
        <begin position="80"/>
        <end position="104"/>
    </location>
</feature>
<feature type="transmembrane region" description="Helical" evidence="1">
    <location>
        <begin position="46"/>
        <end position="68"/>
    </location>
</feature>
<sequence length="260" mass="27583">MADAATRSLSIRMALLCLVVLGVPTLADLGLDANDDEAGHGTTTGLQAGLGTTVVSVLAALLGAAALVTPQILRLHDRAALTVASLLWTGAAVVATVIVVGVVVRSRIRRELGRAVAANPGATVARVLPVRRSRALLEQIPPKQRERHMPCLLVVRRDEVDLWSTADPPTLLLRMEREDLAVELVALDLHDVEELLTLRLTRGDAHLEVAVQGLVGSRAWGHRGALEGLDEVLRSLGYAIRPATDANPGRPGRVAEQAQG</sequence>
<dbReference type="AlphaFoldDB" id="A0A6N7ZG38"/>
<evidence type="ECO:0000256" key="1">
    <source>
        <dbReference type="SAM" id="Phobius"/>
    </source>
</evidence>
<keyword evidence="1" id="KW-1133">Transmembrane helix</keyword>
<keyword evidence="1" id="KW-0812">Transmembrane</keyword>
<organism evidence="2 3">
    <name type="scientific">Cellulosimicrobium composti</name>
    <dbReference type="NCBI Taxonomy" id="2672572"/>
    <lineage>
        <taxon>Bacteria</taxon>
        <taxon>Bacillati</taxon>
        <taxon>Actinomycetota</taxon>
        <taxon>Actinomycetes</taxon>
        <taxon>Micrococcales</taxon>
        <taxon>Promicromonosporaceae</taxon>
        <taxon>Cellulosimicrobium</taxon>
    </lineage>
</organism>
<evidence type="ECO:0000313" key="3">
    <source>
        <dbReference type="Proteomes" id="UP000440668"/>
    </source>
</evidence>